<gene>
    <name evidence="2" type="ORF">I532_18232</name>
</gene>
<reference evidence="2 3" key="1">
    <citation type="submission" date="2013-03" db="EMBL/GenBank/DDBJ databases">
        <title>Assembly of a new bacterial strain Brevibacillus borstelensis AK1.</title>
        <authorList>
            <person name="Rajan I."/>
            <person name="PoliReddy D."/>
            <person name="Sugumar T."/>
            <person name="Rathinam K."/>
            <person name="Alqarawi S."/>
            <person name="Khalil A.B."/>
            <person name="Sivakumar N."/>
        </authorList>
    </citation>
    <scope>NUCLEOTIDE SEQUENCE [LARGE SCALE GENOMIC DNA]</scope>
    <source>
        <strain evidence="2 3">AK1</strain>
    </source>
</reference>
<keyword evidence="1" id="KW-0812">Transmembrane</keyword>
<evidence type="ECO:0008006" key="4">
    <source>
        <dbReference type="Google" id="ProtNLM"/>
    </source>
</evidence>
<dbReference type="Proteomes" id="UP000012081">
    <property type="component" value="Unassembled WGS sequence"/>
</dbReference>
<dbReference type="STRING" id="1300222.I532_18232"/>
<feature type="transmembrane region" description="Helical" evidence="1">
    <location>
        <begin position="102"/>
        <end position="122"/>
    </location>
</feature>
<comment type="caution">
    <text evidence="2">The sequence shown here is derived from an EMBL/GenBank/DDBJ whole genome shotgun (WGS) entry which is preliminary data.</text>
</comment>
<accession>M8E6W0</accession>
<evidence type="ECO:0000256" key="1">
    <source>
        <dbReference type="SAM" id="Phobius"/>
    </source>
</evidence>
<dbReference type="OrthoDB" id="2469007at2"/>
<dbReference type="InterPro" id="IPR020348">
    <property type="entry name" value="Uncharacterised_YvaD"/>
</dbReference>
<dbReference type="RefSeq" id="WP_003390008.1">
    <property type="nucleotide sequence ID" value="NZ_APBN01000009.1"/>
</dbReference>
<proteinExistence type="predicted"/>
<feature type="transmembrane region" description="Helical" evidence="1">
    <location>
        <begin position="7"/>
        <end position="27"/>
    </location>
</feature>
<name>M8E6W0_9BACL</name>
<evidence type="ECO:0000313" key="2">
    <source>
        <dbReference type="EMBL" id="EMT51185.1"/>
    </source>
</evidence>
<dbReference type="AlphaFoldDB" id="M8E6W0"/>
<dbReference type="Pfam" id="PF17314">
    <property type="entry name" value="DUF5360"/>
    <property type="match status" value="1"/>
</dbReference>
<feature type="transmembrane region" description="Helical" evidence="1">
    <location>
        <begin position="47"/>
        <end position="66"/>
    </location>
</feature>
<evidence type="ECO:0000313" key="3">
    <source>
        <dbReference type="Proteomes" id="UP000012081"/>
    </source>
</evidence>
<organism evidence="2 3">
    <name type="scientific">Brevibacillus borstelensis AK1</name>
    <dbReference type="NCBI Taxonomy" id="1300222"/>
    <lineage>
        <taxon>Bacteria</taxon>
        <taxon>Bacillati</taxon>
        <taxon>Bacillota</taxon>
        <taxon>Bacilli</taxon>
        <taxon>Bacillales</taxon>
        <taxon>Paenibacillaceae</taxon>
        <taxon>Brevibacillus</taxon>
    </lineage>
</organism>
<protein>
    <recommendedName>
        <fullName evidence="4">YvaD family protein</fullName>
    </recommendedName>
</protein>
<sequence>MKALRPFFWLTDVGFLVYWSIVFLEWLPPEYLYPDYANLLMVAWNLSFFPLDLFISITGLTSLYFYHANRNWRPMAQVSLVLTFCSGLQAIAFWGFKGDFDPAWWLPNLYLLLYPLFFYRLFAGKQLDSAASQ</sequence>
<dbReference type="EMBL" id="APBN01000009">
    <property type="protein sequence ID" value="EMT51185.1"/>
    <property type="molecule type" value="Genomic_DNA"/>
</dbReference>
<keyword evidence="1" id="KW-1133">Transmembrane helix</keyword>
<dbReference type="PATRIC" id="fig|1300222.3.peg.3822"/>
<keyword evidence="3" id="KW-1185">Reference proteome</keyword>
<keyword evidence="1" id="KW-0472">Membrane</keyword>
<feature type="transmembrane region" description="Helical" evidence="1">
    <location>
        <begin position="78"/>
        <end position="96"/>
    </location>
</feature>